<evidence type="ECO:0000256" key="6">
    <source>
        <dbReference type="ARBA" id="ARBA00023239"/>
    </source>
</evidence>
<dbReference type="NCBIfam" id="TIGR01181">
    <property type="entry name" value="dTDP_gluc_dehyt"/>
    <property type="match status" value="1"/>
</dbReference>
<comment type="cofactor">
    <cofactor evidence="2 7">
        <name>NAD(+)</name>
        <dbReference type="ChEBI" id="CHEBI:57540"/>
    </cofactor>
</comment>
<dbReference type="Proteomes" id="UP000271125">
    <property type="component" value="Unassembled WGS sequence"/>
</dbReference>
<dbReference type="AlphaFoldDB" id="A0A660SPJ0"/>
<reference evidence="9 10" key="1">
    <citation type="submission" date="2018-06" db="EMBL/GenBank/DDBJ databases">
        <title>Extensive metabolic versatility and redundancy in microbially diverse, dynamic hydrothermal sediments.</title>
        <authorList>
            <person name="Dombrowski N."/>
            <person name="Teske A."/>
            <person name="Baker B.J."/>
        </authorList>
    </citation>
    <scope>NUCLEOTIDE SEQUENCE [LARGE SCALE GENOMIC DNA]</scope>
    <source>
        <strain evidence="9">B10_G13</strain>
    </source>
</reference>
<evidence type="ECO:0000256" key="5">
    <source>
        <dbReference type="ARBA" id="ARBA00023027"/>
    </source>
</evidence>
<comment type="caution">
    <text evidence="9">The sequence shown here is derived from an EMBL/GenBank/DDBJ whole genome shotgun (WGS) entry which is preliminary data.</text>
</comment>
<dbReference type="InterPro" id="IPR016040">
    <property type="entry name" value="NAD(P)-bd_dom"/>
</dbReference>
<organism evidence="9 10">
    <name type="scientific">candidate division TA06 bacterium</name>
    <dbReference type="NCBI Taxonomy" id="2250710"/>
    <lineage>
        <taxon>Bacteria</taxon>
        <taxon>Bacteria division TA06</taxon>
    </lineage>
</organism>
<keyword evidence="6 7" id="KW-0456">Lyase</keyword>
<dbReference type="GO" id="GO:0008460">
    <property type="term" value="F:dTDP-glucose 4,6-dehydratase activity"/>
    <property type="evidence" value="ECO:0007669"/>
    <property type="project" value="UniProtKB-EC"/>
</dbReference>
<dbReference type="Gene3D" id="3.90.25.10">
    <property type="entry name" value="UDP-galactose 4-epimerase, domain 1"/>
    <property type="match status" value="1"/>
</dbReference>
<sequence>MKTYLVTGGAGFIGTNFIYYLFEKYGNNIRIINYDKLTYAGNLENLSEIPVDYMKNKNYIFIKGDICNDKELSILFNTYNPDIVVNFAAESHVDRSISNARNFIKTNIEGTHTLLEVTKNKWLNKNKWEKSKLFLHISTDEVYGELGKSGCFSETTPIAPRSPYSASKASADMIVKSYFSTFKMPVIISRCSNNYGPYQFPEKFIPLIINNCLNNRKIPVYGDGKNIRDWIYIEDHIRAINIIIEKGKPGEIYNIGGQNEIDNINLVKNIIDIIAKQTGININYSLVKFVKDRPGHDYRYAMNISKIANELKWKPEYSFIEGIEKTINWYITNRNWLNEIVNGEYMEYYKNMYENRIG</sequence>
<accession>A0A660SPJ0</accession>
<dbReference type="EMBL" id="QNBD01000004">
    <property type="protein sequence ID" value="RKX72643.1"/>
    <property type="molecule type" value="Genomic_DNA"/>
</dbReference>
<dbReference type="SUPFAM" id="SSF51735">
    <property type="entry name" value="NAD(P)-binding Rossmann-fold domains"/>
    <property type="match status" value="1"/>
</dbReference>
<keyword evidence="5" id="KW-0520">NAD</keyword>
<feature type="domain" description="NAD(P)-binding" evidence="8">
    <location>
        <begin position="5"/>
        <end position="326"/>
    </location>
</feature>
<evidence type="ECO:0000313" key="10">
    <source>
        <dbReference type="Proteomes" id="UP000271125"/>
    </source>
</evidence>
<dbReference type="CDD" id="cd05246">
    <property type="entry name" value="dTDP_GD_SDR_e"/>
    <property type="match status" value="1"/>
</dbReference>
<evidence type="ECO:0000313" key="9">
    <source>
        <dbReference type="EMBL" id="RKX72643.1"/>
    </source>
</evidence>
<evidence type="ECO:0000256" key="2">
    <source>
        <dbReference type="ARBA" id="ARBA00001911"/>
    </source>
</evidence>
<comment type="catalytic activity">
    <reaction evidence="1 7">
        <text>dTDP-alpha-D-glucose = dTDP-4-dehydro-6-deoxy-alpha-D-glucose + H2O</text>
        <dbReference type="Rhea" id="RHEA:17221"/>
        <dbReference type="ChEBI" id="CHEBI:15377"/>
        <dbReference type="ChEBI" id="CHEBI:57477"/>
        <dbReference type="ChEBI" id="CHEBI:57649"/>
        <dbReference type="EC" id="4.2.1.46"/>
    </reaction>
</comment>
<comment type="similarity">
    <text evidence="3 7">Belongs to the NAD(P)-dependent epimerase/dehydratase family. dTDP-glucose dehydratase subfamily.</text>
</comment>
<evidence type="ECO:0000256" key="4">
    <source>
        <dbReference type="ARBA" id="ARBA00011990"/>
    </source>
</evidence>
<dbReference type="EC" id="4.2.1.46" evidence="4 7"/>
<dbReference type="GO" id="GO:0009225">
    <property type="term" value="P:nucleotide-sugar metabolic process"/>
    <property type="evidence" value="ECO:0007669"/>
    <property type="project" value="InterPro"/>
</dbReference>
<dbReference type="PANTHER" id="PTHR43000">
    <property type="entry name" value="DTDP-D-GLUCOSE 4,6-DEHYDRATASE-RELATED"/>
    <property type="match status" value="1"/>
</dbReference>
<evidence type="ECO:0000259" key="8">
    <source>
        <dbReference type="Pfam" id="PF16363"/>
    </source>
</evidence>
<dbReference type="Gene3D" id="3.40.50.720">
    <property type="entry name" value="NAD(P)-binding Rossmann-like Domain"/>
    <property type="match status" value="1"/>
</dbReference>
<evidence type="ECO:0000256" key="7">
    <source>
        <dbReference type="RuleBase" id="RU004473"/>
    </source>
</evidence>
<gene>
    <name evidence="9" type="primary">rfbB</name>
    <name evidence="9" type="ORF">DRP43_00145</name>
</gene>
<proteinExistence type="inferred from homology"/>
<dbReference type="InterPro" id="IPR005888">
    <property type="entry name" value="dTDP_Gluc_deHydtase"/>
</dbReference>
<evidence type="ECO:0000256" key="3">
    <source>
        <dbReference type="ARBA" id="ARBA00008178"/>
    </source>
</evidence>
<evidence type="ECO:0000256" key="1">
    <source>
        <dbReference type="ARBA" id="ARBA00001539"/>
    </source>
</evidence>
<protein>
    <recommendedName>
        <fullName evidence="4 7">dTDP-glucose 4,6-dehydratase</fullName>
        <ecNumber evidence="4 7">4.2.1.46</ecNumber>
    </recommendedName>
</protein>
<name>A0A660SPJ0_UNCT6</name>
<dbReference type="Pfam" id="PF16363">
    <property type="entry name" value="GDP_Man_Dehyd"/>
    <property type="match status" value="1"/>
</dbReference>
<dbReference type="InterPro" id="IPR036291">
    <property type="entry name" value="NAD(P)-bd_dom_sf"/>
</dbReference>